<gene>
    <name evidence="3" type="ORF">ACOC_LOCUS12888</name>
</gene>
<evidence type="ECO:0000313" key="4">
    <source>
        <dbReference type="Proteomes" id="UP000267027"/>
    </source>
</evidence>
<keyword evidence="4" id="KW-1185">Reference proteome</keyword>
<evidence type="ECO:0000256" key="2">
    <source>
        <dbReference type="SAM" id="MobiDB-lite"/>
    </source>
</evidence>
<keyword evidence="1" id="KW-0175">Coiled coil</keyword>
<reference evidence="3 4" key="2">
    <citation type="submission" date="2018-11" db="EMBL/GenBank/DDBJ databases">
        <authorList>
            <consortium name="Pathogen Informatics"/>
        </authorList>
    </citation>
    <scope>NUCLEOTIDE SEQUENCE [LARGE SCALE GENOMIC DNA]</scope>
    <source>
        <strain evidence="3 4">Costa Rica</strain>
    </source>
</reference>
<feature type="region of interest" description="Disordered" evidence="2">
    <location>
        <begin position="58"/>
        <end position="103"/>
    </location>
</feature>
<organism evidence="5">
    <name type="scientific">Angiostrongylus costaricensis</name>
    <name type="common">Nematode worm</name>
    <dbReference type="NCBI Taxonomy" id="334426"/>
    <lineage>
        <taxon>Eukaryota</taxon>
        <taxon>Metazoa</taxon>
        <taxon>Ecdysozoa</taxon>
        <taxon>Nematoda</taxon>
        <taxon>Chromadorea</taxon>
        <taxon>Rhabditida</taxon>
        <taxon>Rhabditina</taxon>
        <taxon>Rhabditomorpha</taxon>
        <taxon>Strongyloidea</taxon>
        <taxon>Metastrongylidae</taxon>
        <taxon>Angiostrongylus</taxon>
    </lineage>
</organism>
<evidence type="ECO:0000313" key="3">
    <source>
        <dbReference type="EMBL" id="VDM64473.1"/>
    </source>
</evidence>
<reference evidence="5" key="1">
    <citation type="submission" date="2017-02" db="UniProtKB">
        <authorList>
            <consortium name="WormBaseParasite"/>
        </authorList>
    </citation>
    <scope>IDENTIFICATION</scope>
</reference>
<dbReference type="Proteomes" id="UP000267027">
    <property type="component" value="Unassembled WGS sequence"/>
</dbReference>
<evidence type="ECO:0000256" key="1">
    <source>
        <dbReference type="SAM" id="Coils"/>
    </source>
</evidence>
<feature type="coiled-coil region" evidence="1">
    <location>
        <begin position="8"/>
        <end position="53"/>
    </location>
</feature>
<dbReference type="AlphaFoldDB" id="A0A0R3Q1J6"/>
<accession>A0A0R3Q1J6</accession>
<evidence type="ECO:0000313" key="5">
    <source>
        <dbReference type="WBParaSite" id="ACOC_0001288701-mRNA-1"/>
    </source>
</evidence>
<protein>
    <submittedName>
        <fullName evidence="3 5">Uncharacterized protein</fullName>
    </submittedName>
</protein>
<sequence>MECIEDFMKDMRKAAESSSKVVEELIEQAKSSLKVLKERKAKCQLELEELRLKDSKFPRKVSKGGGAKNYVDSKTTEEELVMNGSEKSVDEESNMCNDDVVKK</sequence>
<dbReference type="EMBL" id="UYYA01005287">
    <property type="protein sequence ID" value="VDM64473.1"/>
    <property type="molecule type" value="Genomic_DNA"/>
</dbReference>
<name>A0A0R3Q1J6_ANGCS</name>
<dbReference type="WBParaSite" id="ACOC_0001288701-mRNA-1">
    <property type="protein sequence ID" value="ACOC_0001288701-mRNA-1"/>
    <property type="gene ID" value="ACOC_0001288701"/>
</dbReference>
<proteinExistence type="predicted"/>